<evidence type="ECO:0000313" key="1">
    <source>
        <dbReference type="EMBL" id="MFE9226074.1"/>
    </source>
</evidence>
<dbReference type="Proteomes" id="UP001601288">
    <property type="component" value="Unassembled WGS sequence"/>
</dbReference>
<name>A0ABW6LEB5_9ACTN</name>
<accession>A0ABW6LEB5</accession>
<reference evidence="1 2" key="1">
    <citation type="submission" date="2024-10" db="EMBL/GenBank/DDBJ databases">
        <title>The Natural Products Discovery Center: Release of the First 8490 Sequenced Strains for Exploring Actinobacteria Biosynthetic Diversity.</title>
        <authorList>
            <person name="Kalkreuter E."/>
            <person name="Kautsar S.A."/>
            <person name="Yang D."/>
            <person name="Bader C.D."/>
            <person name="Teijaro C.N."/>
            <person name="Fluegel L."/>
            <person name="Davis C.M."/>
            <person name="Simpson J.R."/>
            <person name="Lauterbach L."/>
            <person name="Steele A.D."/>
            <person name="Gui C."/>
            <person name="Meng S."/>
            <person name="Li G."/>
            <person name="Viehrig K."/>
            <person name="Ye F."/>
            <person name="Su P."/>
            <person name="Kiefer A.F."/>
            <person name="Nichols A."/>
            <person name="Cepeda A.J."/>
            <person name="Yan W."/>
            <person name="Fan B."/>
            <person name="Jiang Y."/>
            <person name="Adhikari A."/>
            <person name="Zheng C.-J."/>
            <person name="Schuster L."/>
            <person name="Cowan T.M."/>
            <person name="Smanski M.J."/>
            <person name="Chevrette M.G."/>
            <person name="De Carvalho L.P.S."/>
            <person name="Shen B."/>
        </authorList>
    </citation>
    <scope>NUCLEOTIDE SEQUENCE [LARGE SCALE GENOMIC DNA]</scope>
    <source>
        <strain evidence="1 2">NPDC007066</strain>
    </source>
</reference>
<keyword evidence="2" id="KW-1185">Reference proteome</keyword>
<sequence length="221" mass="25045">MDIVEGSIAAVAAAFSGWAAWSAMKAAKSSDRNSQTANRTAELAYQTAESVAQIERNRWHQDLTPQISFRIDDERGWPDLMVRYTAPSGISRLDSVELRVRDDRNREEDPVLAGSLTPEERRATIWGPYRFRIYDRSTEAEGIGRIPEPFSLARGDVQRLTLETTFPHSHYGGSSTDWEHHYAGEPLRLWIVCRAEGHKPWELTVDVPEQTAEYGAWTLAQ</sequence>
<dbReference type="RefSeq" id="WP_358278869.1">
    <property type="nucleotide sequence ID" value="NZ_JBEYGJ010000003.1"/>
</dbReference>
<evidence type="ECO:0008006" key="3">
    <source>
        <dbReference type="Google" id="ProtNLM"/>
    </source>
</evidence>
<comment type="caution">
    <text evidence="1">The sequence shown here is derived from an EMBL/GenBank/DDBJ whole genome shotgun (WGS) entry which is preliminary data.</text>
</comment>
<organism evidence="1 2">
    <name type="scientific">Streptomyces massasporeus</name>
    <dbReference type="NCBI Taxonomy" id="67324"/>
    <lineage>
        <taxon>Bacteria</taxon>
        <taxon>Bacillati</taxon>
        <taxon>Actinomycetota</taxon>
        <taxon>Actinomycetes</taxon>
        <taxon>Kitasatosporales</taxon>
        <taxon>Streptomycetaceae</taxon>
        <taxon>Streptomyces</taxon>
    </lineage>
</organism>
<dbReference type="EMBL" id="JBIAFP010000008">
    <property type="protein sequence ID" value="MFE9226074.1"/>
    <property type="molecule type" value="Genomic_DNA"/>
</dbReference>
<evidence type="ECO:0000313" key="2">
    <source>
        <dbReference type="Proteomes" id="UP001601288"/>
    </source>
</evidence>
<proteinExistence type="predicted"/>
<protein>
    <recommendedName>
        <fullName evidence="3">Secreted protein</fullName>
    </recommendedName>
</protein>
<gene>
    <name evidence="1" type="ORF">ACFYM3_15835</name>
</gene>